<dbReference type="EMBL" id="JACHGT010000005">
    <property type="protein sequence ID" value="MBB6034916.1"/>
    <property type="molecule type" value="Genomic_DNA"/>
</dbReference>
<evidence type="ECO:0000259" key="5">
    <source>
        <dbReference type="Pfam" id="PF06441"/>
    </source>
</evidence>
<dbReference type="PIRSF" id="PIRSF001112">
    <property type="entry name" value="Epoxide_hydrolase"/>
    <property type="match status" value="1"/>
</dbReference>
<evidence type="ECO:0000256" key="2">
    <source>
        <dbReference type="ARBA" id="ARBA00022797"/>
    </source>
</evidence>
<feature type="active site" description="Proton acceptor" evidence="4">
    <location>
        <position position="352"/>
    </location>
</feature>
<comment type="caution">
    <text evidence="6">The sequence shown here is derived from an EMBL/GenBank/DDBJ whole genome shotgun (WGS) entry which is preliminary data.</text>
</comment>
<organism evidence="6 7">
    <name type="scientific">Phytomonospora endophytica</name>
    <dbReference type="NCBI Taxonomy" id="714109"/>
    <lineage>
        <taxon>Bacteria</taxon>
        <taxon>Bacillati</taxon>
        <taxon>Actinomycetota</taxon>
        <taxon>Actinomycetes</taxon>
        <taxon>Micromonosporales</taxon>
        <taxon>Micromonosporaceae</taxon>
        <taxon>Phytomonospora</taxon>
    </lineage>
</organism>
<dbReference type="Pfam" id="PF06441">
    <property type="entry name" value="EHN"/>
    <property type="match status" value="1"/>
</dbReference>
<dbReference type="GO" id="GO:0097176">
    <property type="term" value="P:epoxide metabolic process"/>
    <property type="evidence" value="ECO:0007669"/>
    <property type="project" value="TreeGrafter"/>
</dbReference>
<dbReference type="InterPro" id="IPR000639">
    <property type="entry name" value="Epox_hydrolase-like"/>
</dbReference>
<keyword evidence="7" id="KW-1185">Reference proteome</keyword>
<evidence type="ECO:0000256" key="3">
    <source>
        <dbReference type="ARBA" id="ARBA00022801"/>
    </source>
</evidence>
<dbReference type="InterPro" id="IPR010497">
    <property type="entry name" value="Epoxide_hydro_N"/>
</dbReference>
<gene>
    <name evidence="6" type="ORF">HNR73_002770</name>
</gene>
<dbReference type="RefSeq" id="WP_184787767.1">
    <property type="nucleotide sequence ID" value="NZ_BONT01000090.1"/>
</dbReference>
<feature type="domain" description="Epoxide hydrolase N-terminal" evidence="5">
    <location>
        <begin position="3"/>
        <end position="109"/>
    </location>
</feature>
<proteinExistence type="inferred from homology"/>
<feature type="active site" description="Nucleophile" evidence="4">
    <location>
        <position position="178"/>
    </location>
</feature>
<keyword evidence="3" id="KW-0378">Hydrolase</keyword>
<dbReference type="InterPro" id="IPR029058">
    <property type="entry name" value="AB_hydrolase_fold"/>
</dbReference>
<reference evidence="6 7" key="1">
    <citation type="submission" date="2020-08" db="EMBL/GenBank/DDBJ databases">
        <title>Genomic Encyclopedia of Type Strains, Phase IV (KMG-IV): sequencing the most valuable type-strain genomes for metagenomic binning, comparative biology and taxonomic classification.</title>
        <authorList>
            <person name="Goeker M."/>
        </authorList>
    </citation>
    <scope>NUCLEOTIDE SEQUENCE [LARGE SCALE GENOMIC DNA]</scope>
    <source>
        <strain evidence="6 7">YIM 65646</strain>
    </source>
</reference>
<protein>
    <submittedName>
        <fullName evidence="6">Pimeloyl-ACP methyl ester carboxylesterase</fullName>
    </submittedName>
</protein>
<name>A0A841FF69_9ACTN</name>
<dbReference type="PANTHER" id="PTHR21661">
    <property type="entry name" value="EPOXIDE HYDROLASE 1-RELATED"/>
    <property type="match status" value="1"/>
</dbReference>
<keyword evidence="2" id="KW-0058">Aromatic hydrocarbons catabolism</keyword>
<dbReference type="SUPFAM" id="SSF53474">
    <property type="entry name" value="alpha/beta-Hydrolases"/>
    <property type="match status" value="1"/>
</dbReference>
<sequence>MSVRPFRIDVSDAVLDDLRARLLNSRFTTASSDEHWAGGTDPGYLRDLVAHWAGGFDWRAAEARLNSFPQFLAEIGGRDVHFVHVRSKAAEGALPLVLTHGWPSSFVEMLPLVGPLTDPAAHGLDPSVSFDVVIPSLPGFAWSQTMAGHFTRGGVADLWHELLTGVLGYERYGVFGGDIGGGVSMRTATQYPDSVVGVHTIHPPFPGKFDPEPTAEEEAFMAAEKAYDVNDQGYSEIMWSRPDTIGAALIDSPAGLAAWIVDKYHDWTDDFAATWDHDTLLTMLTVYWASGSIGTSFRQYFDYEHNKPGSPITVPTAVTLSHEPVMANFPRSIAERASTDLRHWSEPKRGGHFLPIEEPELVAGELRTFFGPLR</sequence>
<dbReference type="Proteomes" id="UP000548476">
    <property type="component" value="Unassembled WGS sequence"/>
</dbReference>
<evidence type="ECO:0000256" key="4">
    <source>
        <dbReference type="PIRSR" id="PIRSR001112-1"/>
    </source>
</evidence>
<evidence type="ECO:0000313" key="7">
    <source>
        <dbReference type="Proteomes" id="UP000548476"/>
    </source>
</evidence>
<dbReference type="GO" id="GO:0004301">
    <property type="term" value="F:epoxide hydrolase activity"/>
    <property type="evidence" value="ECO:0007669"/>
    <property type="project" value="TreeGrafter"/>
</dbReference>
<dbReference type="AlphaFoldDB" id="A0A841FF69"/>
<dbReference type="PANTHER" id="PTHR21661:SF35">
    <property type="entry name" value="EPOXIDE HYDROLASE"/>
    <property type="match status" value="1"/>
</dbReference>
<dbReference type="Gene3D" id="3.40.50.1820">
    <property type="entry name" value="alpha/beta hydrolase"/>
    <property type="match status" value="1"/>
</dbReference>
<comment type="similarity">
    <text evidence="1">Belongs to the peptidase S33 family.</text>
</comment>
<evidence type="ECO:0000313" key="6">
    <source>
        <dbReference type="EMBL" id="MBB6034916.1"/>
    </source>
</evidence>
<feature type="active site" description="Proton donor" evidence="4">
    <location>
        <position position="300"/>
    </location>
</feature>
<dbReference type="InterPro" id="IPR016292">
    <property type="entry name" value="Epoxide_hydrolase"/>
</dbReference>
<evidence type="ECO:0000256" key="1">
    <source>
        <dbReference type="ARBA" id="ARBA00010088"/>
    </source>
</evidence>
<accession>A0A841FF69</accession>
<dbReference type="PRINTS" id="PR00412">
    <property type="entry name" value="EPOXHYDRLASE"/>
</dbReference>